<keyword evidence="6" id="KW-0472">Membrane</keyword>
<feature type="coiled-coil region" evidence="9">
    <location>
        <begin position="442"/>
        <end position="469"/>
    </location>
</feature>
<dbReference type="GO" id="GO:0005737">
    <property type="term" value="C:cytoplasm"/>
    <property type="evidence" value="ECO:0007669"/>
    <property type="project" value="TreeGrafter"/>
</dbReference>
<dbReference type="GO" id="GO:0003918">
    <property type="term" value="F:DNA topoisomerase type II (double strand cut, ATP-hydrolyzing) activity"/>
    <property type="evidence" value="ECO:0007669"/>
    <property type="project" value="UniProtKB-EC"/>
</dbReference>
<evidence type="ECO:0000256" key="3">
    <source>
        <dbReference type="ARBA" id="ARBA00022475"/>
    </source>
</evidence>
<name>A0A2W5FJ07_9BACT</name>
<proteinExistence type="predicted"/>
<dbReference type="Gene3D" id="3.30.1360.40">
    <property type="match status" value="1"/>
</dbReference>
<dbReference type="InterPro" id="IPR013757">
    <property type="entry name" value="Topo_IIA_A_a_sf"/>
</dbReference>
<dbReference type="GO" id="GO:0003677">
    <property type="term" value="F:DNA binding"/>
    <property type="evidence" value="ECO:0007669"/>
    <property type="project" value="UniProtKB-UniRule"/>
</dbReference>
<dbReference type="InterPro" id="IPR013760">
    <property type="entry name" value="Topo_IIA-like_dom_sf"/>
</dbReference>
<dbReference type="EC" id="5.6.2.2" evidence="2"/>
<dbReference type="SMART" id="SM00434">
    <property type="entry name" value="TOP4c"/>
    <property type="match status" value="1"/>
</dbReference>
<protein>
    <recommendedName>
        <fullName evidence="2">DNA topoisomerase (ATP-hydrolyzing)</fullName>
        <ecNumber evidence="2">5.6.2.2</ecNumber>
    </recommendedName>
</protein>
<dbReference type="InterPro" id="IPR013758">
    <property type="entry name" value="Topo_IIA_A/C_ab"/>
</dbReference>
<evidence type="ECO:0000256" key="5">
    <source>
        <dbReference type="ARBA" id="ARBA00023125"/>
    </source>
</evidence>
<dbReference type="Gene3D" id="3.90.199.10">
    <property type="entry name" value="Topoisomerase II, domain 5"/>
    <property type="match status" value="1"/>
</dbReference>
<comment type="caution">
    <text evidence="11">The sequence shown here is derived from an EMBL/GenBank/DDBJ whole genome shotgun (WGS) entry which is preliminary data.</text>
</comment>
<evidence type="ECO:0000259" key="10">
    <source>
        <dbReference type="PROSITE" id="PS52040"/>
    </source>
</evidence>
<dbReference type="Gene3D" id="1.10.268.10">
    <property type="entry name" value="Topoisomerase, domain 3"/>
    <property type="match status" value="1"/>
</dbReference>
<dbReference type="SUPFAM" id="SSF56719">
    <property type="entry name" value="Type II DNA topoisomerase"/>
    <property type="match status" value="1"/>
</dbReference>
<feature type="non-terminal residue" evidence="11">
    <location>
        <position position="473"/>
    </location>
</feature>
<dbReference type="NCBIfam" id="TIGR01062">
    <property type="entry name" value="parC_Gneg"/>
    <property type="match status" value="1"/>
</dbReference>
<dbReference type="CDD" id="cd00187">
    <property type="entry name" value="TOP4c"/>
    <property type="match status" value="1"/>
</dbReference>
<keyword evidence="4 8" id="KW-0799">Topoisomerase</keyword>
<evidence type="ECO:0000256" key="8">
    <source>
        <dbReference type="PROSITE-ProRule" id="PRU01384"/>
    </source>
</evidence>
<keyword evidence="5 8" id="KW-0238">DNA-binding</keyword>
<dbReference type="NCBIfam" id="NF004044">
    <property type="entry name" value="PRK05561.1"/>
    <property type="match status" value="1"/>
</dbReference>
<dbReference type="GO" id="GO:0005524">
    <property type="term" value="F:ATP binding"/>
    <property type="evidence" value="ECO:0007669"/>
    <property type="project" value="InterPro"/>
</dbReference>
<accession>A0A2W5FJ07</accession>
<keyword evidence="7 8" id="KW-0413">Isomerase</keyword>
<evidence type="ECO:0000313" key="12">
    <source>
        <dbReference type="Proteomes" id="UP000249739"/>
    </source>
</evidence>
<feature type="active site" description="O-(5'-phospho-DNA)-tyrosine intermediate" evidence="8">
    <location>
        <position position="130"/>
    </location>
</feature>
<comment type="catalytic activity">
    <reaction evidence="1 8">
        <text>ATP-dependent breakage, passage and rejoining of double-stranded DNA.</text>
        <dbReference type="EC" id="5.6.2.2"/>
    </reaction>
</comment>
<evidence type="ECO:0000256" key="9">
    <source>
        <dbReference type="SAM" id="Coils"/>
    </source>
</evidence>
<dbReference type="InterPro" id="IPR050220">
    <property type="entry name" value="Type_II_DNA_Topoisomerases"/>
</dbReference>
<evidence type="ECO:0000256" key="1">
    <source>
        <dbReference type="ARBA" id="ARBA00000185"/>
    </source>
</evidence>
<dbReference type="InterPro" id="IPR002205">
    <property type="entry name" value="Topo_IIA_dom_A"/>
</dbReference>
<evidence type="ECO:0000256" key="7">
    <source>
        <dbReference type="ARBA" id="ARBA00023235"/>
    </source>
</evidence>
<organism evidence="11 12">
    <name type="scientific">Micavibrio aeruginosavorus</name>
    <dbReference type="NCBI Taxonomy" id="349221"/>
    <lineage>
        <taxon>Bacteria</taxon>
        <taxon>Pseudomonadati</taxon>
        <taxon>Bdellovibrionota</taxon>
        <taxon>Bdellovibrionia</taxon>
        <taxon>Bdellovibrionales</taxon>
        <taxon>Pseudobdellovibrionaceae</taxon>
        <taxon>Micavibrio</taxon>
    </lineage>
</organism>
<sequence>MAKKGSTPTKTVEHKVLDMPMTQLLSERYLSYALSTIMARSLPDVRDGLKPVHRRLLFAMYQLKLSPNLMPKKSARVVGDVIGKFHPHGDQSVYDALVRLAQDFAVRYPLVDGHGNFGNIDGDNAAAMRYTESRLTMTAMNLLEGIDEDAVDFRATYDGDTMEPIVFPSNFPNLLANGASGIAVGMATSIPPHNILELCEAMEAILENDATLEELCRIVKGPDFPTGGILVESKESIAESYRTGRGSFRVRAKWVKEITKGDNWQIVITEIPYMVQKAKLVEKIAELINDKKIPMLDDVRDESAEDIRLILVPKTNSFEPELLMEALFRATDLESRFPLNMNVLDKGVTPKVMNIKEVLRAFLDHRQEVLVRRSNNRLGEVNHRLEVLAGYIIVFLNIDEVIAIIRENDEPKPILMKRFTLSEVQAEAILNMRLRSLRKLEEMELKREHDKLSKEKEALEKLLKSEARQWSEI</sequence>
<dbReference type="FunFam" id="1.10.268.10:FF:000001">
    <property type="entry name" value="DNA gyrase subunit A"/>
    <property type="match status" value="1"/>
</dbReference>
<keyword evidence="3" id="KW-1003">Cell membrane</keyword>
<reference evidence="11 12" key="1">
    <citation type="submission" date="2017-08" db="EMBL/GenBank/DDBJ databases">
        <title>Infants hospitalized years apart are colonized by the same room-sourced microbial strains.</title>
        <authorList>
            <person name="Brooks B."/>
            <person name="Olm M.R."/>
            <person name="Firek B.A."/>
            <person name="Baker R."/>
            <person name="Thomas B.C."/>
            <person name="Morowitz M.J."/>
            <person name="Banfield J.F."/>
        </authorList>
    </citation>
    <scope>NUCLEOTIDE SEQUENCE [LARGE SCALE GENOMIC DNA]</scope>
    <source>
        <strain evidence="11">S2_006_000_R2_64</strain>
    </source>
</reference>
<evidence type="ECO:0000256" key="2">
    <source>
        <dbReference type="ARBA" id="ARBA00012895"/>
    </source>
</evidence>
<feature type="domain" description="Topo IIA-type catalytic" evidence="10">
    <location>
        <begin position="42"/>
        <end position="473"/>
    </location>
</feature>
<dbReference type="Pfam" id="PF00521">
    <property type="entry name" value="DNA_topoisoIV"/>
    <property type="match status" value="1"/>
</dbReference>
<dbReference type="GO" id="GO:0009330">
    <property type="term" value="C:DNA topoisomerase type II (double strand cut, ATP-hydrolyzing) complex"/>
    <property type="evidence" value="ECO:0007669"/>
    <property type="project" value="TreeGrafter"/>
</dbReference>
<dbReference type="Proteomes" id="UP000249739">
    <property type="component" value="Unassembled WGS sequence"/>
</dbReference>
<dbReference type="GO" id="GO:0006265">
    <property type="term" value="P:DNA topological change"/>
    <property type="evidence" value="ECO:0007669"/>
    <property type="project" value="UniProtKB-UniRule"/>
</dbReference>
<dbReference type="PROSITE" id="PS52040">
    <property type="entry name" value="TOPO_IIA"/>
    <property type="match status" value="1"/>
</dbReference>
<dbReference type="PANTHER" id="PTHR43493:SF1">
    <property type="entry name" value="DNA TOPOISOMERASE 4 SUBUNIT A"/>
    <property type="match status" value="1"/>
</dbReference>
<dbReference type="AlphaFoldDB" id="A0A2W5FJ07"/>
<evidence type="ECO:0000256" key="4">
    <source>
        <dbReference type="ARBA" id="ARBA00023029"/>
    </source>
</evidence>
<gene>
    <name evidence="11" type="primary">parC</name>
    <name evidence="11" type="ORF">DI586_07385</name>
</gene>
<evidence type="ECO:0000313" key="11">
    <source>
        <dbReference type="EMBL" id="PZP55268.1"/>
    </source>
</evidence>
<evidence type="ECO:0000256" key="6">
    <source>
        <dbReference type="ARBA" id="ARBA00023136"/>
    </source>
</evidence>
<keyword evidence="9" id="KW-0175">Coiled coil</keyword>
<dbReference type="PANTHER" id="PTHR43493">
    <property type="entry name" value="DNA GYRASE/TOPOISOMERASE SUBUNIT A"/>
    <property type="match status" value="1"/>
</dbReference>
<dbReference type="EMBL" id="QFOT01000078">
    <property type="protein sequence ID" value="PZP55268.1"/>
    <property type="molecule type" value="Genomic_DNA"/>
</dbReference>